<dbReference type="GO" id="GO:0022857">
    <property type="term" value="F:transmembrane transporter activity"/>
    <property type="evidence" value="ECO:0007669"/>
    <property type="project" value="InterPro"/>
</dbReference>
<proteinExistence type="predicted"/>
<organism evidence="2 3">
    <name type="scientific">Formimonas warabiya</name>
    <dbReference type="NCBI Taxonomy" id="1761012"/>
    <lineage>
        <taxon>Bacteria</taxon>
        <taxon>Bacillati</taxon>
        <taxon>Bacillota</taxon>
        <taxon>Clostridia</taxon>
        <taxon>Eubacteriales</taxon>
        <taxon>Peptococcaceae</taxon>
        <taxon>Candidatus Formimonas</taxon>
    </lineage>
</organism>
<dbReference type="EMBL" id="CP017634">
    <property type="protein sequence ID" value="ATW27439.1"/>
    <property type="molecule type" value="Genomic_DNA"/>
</dbReference>
<keyword evidence="1" id="KW-1133">Transmembrane helix</keyword>
<dbReference type="NCBIfam" id="NF045596">
    <property type="entry name" value="ECF_S_CD3073"/>
    <property type="match status" value="1"/>
</dbReference>
<feature type="transmembrane region" description="Helical" evidence="1">
    <location>
        <begin position="82"/>
        <end position="102"/>
    </location>
</feature>
<dbReference type="Pfam" id="PF12822">
    <property type="entry name" value="ECF_trnsprt"/>
    <property type="match status" value="1"/>
</dbReference>
<keyword evidence="1" id="KW-0472">Membrane</keyword>
<feature type="transmembrane region" description="Helical" evidence="1">
    <location>
        <begin position="20"/>
        <end position="38"/>
    </location>
</feature>
<feature type="transmembrane region" description="Helical" evidence="1">
    <location>
        <begin position="50"/>
        <end position="70"/>
    </location>
</feature>
<accession>A0A3G1KYK1</accession>
<gene>
    <name evidence="2" type="ORF">DCMF_24185</name>
</gene>
<keyword evidence="3" id="KW-1185">Reference proteome</keyword>
<evidence type="ECO:0000256" key="1">
    <source>
        <dbReference type="SAM" id="Phobius"/>
    </source>
</evidence>
<reference evidence="2 3" key="1">
    <citation type="submission" date="2016-10" db="EMBL/GenBank/DDBJ databases">
        <title>Complete Genome Sequence of Peptococcaceae strain DCMF.</title>
        <authorList>
            <person name="Edwards R.J."/>
            <person name="Holland S.I."/>
            <person name="Deshpande N.P."/>
            <person name="Wong Y.K."/>
            <person name="Ertan H."/>
            <person name="Manefield M."/>
            <person name="Russell T.L."/>
            <person name="Lee M.J."/>
        </authorList>
    </citation>
    <scope>NUCLEOTIDE SEQUENCE [LARGE SCALE GENOMIC DNA]</scope>
    <source>
        <strain evidence="2 3">DCMF</strain>
    </source>
</reference>
<evidence type="ECO:0000313" key="3">
    <source>
        <dbReference type="Proteomes" id="UP000323521"/>
    </source>
</evidence>
<dbReference type="Proteomes" id="UP000323521">
    <property type="component" value="Chromosome"/>
</dbReference>
<evidence type="ECO:0000313" key="2">
    <source>
        <dbReference type="EMBL" id="ATW27439.1"/>
    </source>
</evidence>
<feature type="transmembrane region" description="Helical" evidence="1">
    <location>
        <begin position="114"/>
        <end position="135"/>
    </location>
</feature>
<dbReference type="InterPro" id="IPR024529">
    <property type="entry name" value="ECF_trnsprt_substrate-spec"/>
</dbReference>
<protein>
    <submittedName>
        <fullName evidence="2">ECF transporter S component</fullName>
    </submittedName>
</protein>
<dbReference type="Gene3D" id="1.10.1760.20">
    <property type="match status" value="1"/>
</dbReference>
<dbReference type="KEGG" id="fwa:DCMF_24185"/>
<keyword evidence="1" id="KW-0812">Transmembrane</keyword>
<dbReference type="AlphaFoldDB" id="A0A3G1KYK1"/>
<name>A0A3G1KYK1_FORW1</name>
<sequence>MNFRKSVRKKRRLTMNKRLFVTLIPVGIGVNIVGGLLAQTLKLPIFLDSIGTMLTAVILGPWLGALTGLLSNLLQGLFTDPINIPFGLVNAVIGLVVGFLALKRGFEDYVTPLIAGLILSVLAPIIGTPIAVYLFGGVTGGGVDLIYTVLLKAGNEIFASAFLARVPANLVDKLISAYLIMAIVRKLPVAMKGYAVPGAKRTEKITA</sequence>